<dbReference type="Proteomes" id="UP001055811">
    <property type="component" value="Linkage Group LG06"/>
</dbReference>
<gene>
    <name evidence="1" type="ORF">L2E82_36069</name>
</gene>
<keyword evidence="2" id="KW-1185">Reference proteome</keyword>
<comment type="caution">
    <text evidence="1">The sequence shown here is derived from an EMBL/GenBank/DDBJ whole genome shotgun (WGS) entry which is preliminary data.</text>
</comment>
<accession>A0ACB9BQM6</accession>
<organism evidence="1 2">
    <name type="scientific">Cichorium intybus</name>
    <name type="common">Chicory</name>
    <dbReference type="NCBI Taxonomy" id="13427"/>
    <lineage>
        <taxon>Eukaryota</taxon>
        <taxon>Viridiplantae</taxon>
        <taxon>Streptophyta</taxon>
        <taxon>Embryophyta</taxon>
        <taxon>Tracheophyta</taxon>
        <taxon>Spermatophyta</taxon>
        <taxon>Magnoliopsida</taxon>
        <taxon>eudicotyledons</taxon>
        <taxon>Gunneridae</taxon>
        <taxon>Pentapetalae</taxon>
        <taxon>asterids</taxon>
        <taxon>campanulids</taxon>
        <taxon>Asterales</taxon>
        <taxon>Asteraceae</taxon>
        <taxon>Cichorioideae</taxon>
        <taxon>Cichorieae</taxon>
        <taxon>Cichoriinae</taxon>
        <taxon>Cichorium</taxon>
    </lineage>
</organism>
<sequence length="74" mass="8658">MARFPSNRVEIPRFGSLSLSNQSMEELSLQLPLFQVNGQLSRTSSLLVMTEEIEESPFIIFFVNRYLHLYTQYL</sequence>
<dbReference type="EMBL" id="CM042014">
    <property type="protein sequence ID" value="KAI3724297.1"/>
    <property type="molecule type" value="Genomic_DNA"/>
</dbReference>
<protein>
    <submittedName>
        <fullName evidence="1">Uncharacterized protein</fullName>
    </submittedName>
</protein>
<evidence type="ECO:0000313" key="1">
    <source>
        <dbReference type="EMBL" id="KAI3724297.1"/>
    </source>
</evidence>
<evidence type="ECO:0000313" key="2">
    <source>
        <dbReference type="Proteomes" id="UP001055811"/>
    </source>
</evidence>
<reference evidence="1 2" key="2">
    <citation type="journal article" date="2022" name="Mol. Ecol. Resour.">
        <title>The genomes of chicory, endive, great burdock and yacon provide insights into Asteraceae paleo-polyploidization history and plant inulin production.</title>
        <authorList>
            <person name="Fan W."/>
            <person name="Wang S."/>
            <person name="Wang H."/>
            <person name="Wang A."/>
            <person name="Jiang F."/>
            <person name="Liu H."/>
            <person name="Zhao H."/>
            <person name="Xu D."/>
            <person name="Zhang Y."/>
        </authorList>
    </citation>
    <scope>NUCLEOTIDE SEQUENCE [LARGE SCALE GENOMIC DNA]</scope>
    <source>
        <strain evidence="2">cv. Punajuju</strain>
        <tissue evidence="1">Leaves</tissue>
    </source>
</reference>
<reference evidence="2" key="1">
    <citation type="journal article" date="2022" name="Mol. Ecol. Resour.">
        <title>The genomes of chicory, endive, great burdock and yacon provide insights into Asteraceae palaeo-polyploidization history and plant inulin production.</title>
        <authorList>
            <person name="Fan W."/>
            <person name="Wang S."/>
            <person name="Wang H."/>
            <person name="Wang A."/>
            <person name="Jiang F."/>
            <person name="Liu H."/>
            <person name="Zhao H."/>
            <person name="Xu D."/>
            <person name="Zhang Y."/>
        </authorList>
    </citation>
    <scope>NUCLEOTIDE SEQUENCE [LARGE SCALE GENOMIC DNA]</scope>
    <source>
        <strain evidence="2">cv. Punajuju</strain>
    </source>
</reference>
<proteinExistence type="predicted"/>
<name>A0ACB9BQM6_CICIN</name>